<dbReference type="AlphaFoldDB" id="A0A7W7K8E2"/>
<gene>
    <name evidence="1" type="ORF">HNO88_001194</name>
</gene>
<dbReference type="EMBL" id="JACHLR010000004">
    <property type="protein sequence ID" value="MBB4857880.1"/>
    <property type="molecule type" value="Genomic_DNA"/>
</dbReference>
<reference evidence="1 2" key="1">
    <citation type="submission" date="2020-08" db="EMBL/GenBank/DDBJ databases">
        <title>Functional genomics of gut bacteria from endangered species of beetles.</title>
        <authorList>
            <person name="Carlos-Shanley C."/>
        </authorList>
    </citation>
    <scope>NUCLEOTIDE SEQUENCE [LARGE SCALE GENOMIC DNA]</scope>
    <source>
        <strain evidence="1 2">S00245</strain>
    </source>
</reference>
<comment type="caution">
    <text evidence="1">The sequence shown here is derived from an EMBL/GenBank/DDBJ whole genome shotgun (WGS) entry which is preliminary data.</text>
</comment>
<protein>
    <submittedName>
        <fullName evidence="1">Uncharacterized protein</fullName>
    </submittedName>
</protein>
<dbReference type="Proteomes" id="UP000555448">
    <property type="component" value="Unassembled WGS sequence"/>
</dbReference>
<keyword evidence="2" id="KW-1185">Reference proteome</keyword>
<evidence type="ECO:0000313" key="1">
    <source>
        <dbReference type="EMBL" id="MBB4857880.1"/>
    </source>
</evidence>
<evidence type="ECO:0000313" key="2">
    <source>
        <dbReference type="Proteomes" id="UP000555448"/>
    </source>
</evidence>
<accession>A0A7W7K8E2</accession>
<name>A0A7W7K8E2_9SPHN</name>
<proteinExistence type="predicted"/>
<organism evidence="1 2">
    <name type="scientific">Novosphingobium chloroacetimidivorans</name>
    <dbReference type="NCBI Taxonomy" id="1428314"/>
    <lineage>
        <taxon>Bacteria</taxon>
        <taxon>Pseudomonadati</taxon>
        <taxon>Pseudomonadota</taxon>
        <taxon>Alphaproteobacteria</taxon>
        <taxon>Sphingomonadales</taxon>
        <taxon>Sphingomonadaceae</taxon>
        <taxon>Novosphingobium</taxon>
    </lineage>
</organism>
<sequence>MPARIRVIELVPIPEHDLPRFIAPRAFTSGICLLKVNILSNLAIRCMYGDEASMGGDEPTGTGASEIAATLHMHDLRK</sequence>